<comment type="subcellular location">
    <subcellularLocation>
        <location evidence="1">Nucleus</location>
    </subcellularLocation>
</comment>
<feature type="compositionally biased region" description="Low complexity" evidence="2">
    <location>
        <begin position="22"/>
        <end position="41"/>
    </location>
</feature>
<dbReference type="InterPro" id="IPR001005">
    <property type="entry name" value="SANT/Myb"/>
</dbReference>
<dbReference type="PANTHER" id="PTHR22929">
    <property type="entry name" value="RNA POLYMERASE III TRANSCRIPTION INITIATION FACTOR B"/>
    <property type="match status" value="1"/>
</dbReference>
<dbReference type="EMBL" id="GGLE01005988">
    <property type="protein sequence ID" value="MBY10114.1"/>
    <property type="molecule type" value="Transcribed_RNA"/>
</dbReference>
<feature type="compositionally biased region" description="Polar residues" evidence="2">
    <location>
        <begin position="800"/>
        <end position="809"/>
    </location>
</feature>
<feature type="compositionally biased region" description="Polar residues" evidence="2">
    <location>
        <begin position="531"/>
        <end position="550"/>
    </location>
</feature>
<sequence length="895" mass="96469">MATRRSRIQVKPNTGRVGGAGPAKPAPAKASPRKSSVSKPPNVEVEQSENTANATAVAPPQATETANSVAPSVDQPVICSPVRQEVPPVVPEKEIVNEKPAEDVDTAATENVSDAPTKDSEPVKKKRRVSKPQPNVRGASGRGVKRREPEPVVEVEDNVVQAERRTEPPVVVVEETSPAESPMLPPSRSSGKAVIEKRARKENKELQARKRRQYRTGSKSNPPDRSSMTMLDLIYYNPPGNPMPEKPSKTTVVEEVTTTEAPPEEEEENGEEESVGPRVRVGPDGEITIDEESLVIRRGPTKEDSRAVVYETGTETHYGSFRKKTSGKRTWTTRETARFYRALSVCGTDFTLMSTFFPKRTRQDLKNKFKREERINRELVDKTINDPTQFDTVGLEDEEEEEERVDDPDDPRGLQNGHDSPAPRKRRKGRQPKNPDKNPDESVIDVEMEVVEEDTAADNVVPLDEEERAPTPPPVPQACATPLAASSPAPGVLSQGQLVFYASHSQEQVVHVFVVSPQANVSASELVSRLNTPPLSQQKGAQQGTPQRTPGRSPLVGFASPPAQASTNGAYSGVPSHSLIHRTPGVSFLPKGITPLNTSPLQPGQQGTFMCQKGTTPVSETSMQPLLSQEGACECQSTLQEDPLPVSAPLGVDTPLTPESVSVCEAPQKEKMGPLLTSLETGCHESPSAEQLKGQRTAVSVSEQSQKVPTPLSEKSAETTTCQNSSDARSSEPITTSVSVKFSPVSAHVQLHKGTPLSTPPRENTMLVSDGEATLKPMSPPLPVSKKCAPRSAGQATALCTSEELNSGPSPKDAPEPLQTQLRAGLPPTDNDQTLVKENTCADSASLTAVQPPQAVPKQTSAPMKPQGAPMRRRRAVVCPKTTSEPRVRQKAGAT</sequence>
<feature type="domain" description="Myb-like" evidence="3">
    <location>
        <begin position="327"/>
        <end position="375"/>
    </location>
</feature>
<feature type="compositionally biased region" description="Low complexity" evidence="2">
    <location>
        <begin position="168"/>
        <end position="182"/>
    </location>
</feature>
<accession>A0A2R5LKQ2</accession>
<dbReference type="SMART" id="SM00717">
    <property type="entry name" value="SANT"/>
    <property type="match status" value="1"/>
</dbReference>
<feature type="compositionally biased region" description="Acidic residues" evidence="2">
    <location>
        <begin position="262"/>
        <end position="274"/>
    </location>
</feature>
<feature type="region of interest" description="Disordered" evidence="2">
    <location>
        <begin position="800"/>
        <end position="895"/>
    </location>
</feature>
<evidence type="ECO:0000259" key="3">
    <source>
        <dbReference type="SMART" id="SM00717"/>
    </source>
</evidence>
<feature type="compositionally biased region" description="Low complexity" evidence="2">
    <location>
        <begin position="249"/>
        <end position="261"/>
    </location>
</feature>
<feature type="compositionally biased region" description="Polar residues" evidence="2">
    <location>
        <begin position="697"/>
        <end position="708"/>
    </location>
</feature>
<dbReference type="InterPro" id="IPR039467">
    <property type="entry name" value="TFIIIB_B''_Myb"/>
</dbReference>
<feature type="region of interest" description="Disordered" evidence="2">
    <location>
        <begin position="682"/>
        <end position="736"/>
    </location>
</feature>
<evidence type="ECO:0000256" key="2">
    <source>
        <dbReference type="SAM" id="MobiDB-lite"/>
    </source>
</evidence>
<feature type="compositionally biased region" description="Polar residues" evidence="2">
    <location>
        <begin position="718"/>
        <end position="736"/>
    </location>
</feature>
<organism evidence="4">
    <name type="scientific">Ornithodoros turicata</name>
    <dbReference type="NCBI Taxonomy" id="34597"/>
    <lineage>
        <taxon>Eukaryota</taxon>
        <taxon>Metazoa</taxon>
        <taxon>Ecdysozoa</taxon>
        <taxon>Arthropoda</taxon>
        <taxon>Chelicerata</taxon>
        <taxon>Arachnida</taxon>
        <taxon>Acari</taxon>
        <taxon>Parasitiformes</taxon>
        <taxon>Ixodida</taxon>
        <taxon>Ixodoidea</taxon>
        <taxon>Argasidae</taxon>
        <taxon>Ornithodorinae</taxon>
        <taxon>Ornithodoros</taxon>
    </lineage>
</organism>
<feature type="compositionally biased region" description="Polar residues" evidence="2">
    <location>
        <begin position="830"/>
        <end position="862"/>
    </location>
</feature>
<dbReference type="PANTHER" id="PTHR22929:SF0">
    <property type="entry name" value="TRANSCRIPTION FACTOR TFIIIB COMPONENT B'' HOMOLOG"/>
    <property type="match status" value="1"/>
</dbReference>
<dbReference type="Pfam" id="PF15963">
    <property type="entry name" value="Myb_DNA-bind_7"/>
    <property type="match status" value="1"/>
</dbReference>
<dbReference type="GO" id="GO:0005634">
    <property type="term" value="C:nucleus"/>
    <property type="evidence" value="ECO:0007669"/>
    <property type="project" value="UniProtKB-SubCell"/>
</dbReference>
<feature type="compositionally biased region" description="Basic and acidic residues" evidence="2">
    <location>
        <begin position="91"/>
        <end position="102"/>
    </location>
</feature>
<feature type="region of interest" description="Disordered" evidence="2">
    <location>
        <begin position="1"/>
        <end position="284"/>
    </location>
</feature>
<feature type="compositionally biased region" description="Polar residues" evidence="2">
    <location>
        <begin position="215"/>
        <end position="229"/>
    </location>
</feature>
<feature type="region of interest" description="Disordered" evidence="2">
    <location>
        <begin position="380"/>
        <end position="444"/>
    </location>
</feature>
<proteinExistence type="predicted"/>
<evidence type="ECO:0000313" key="4">
    <source>
        <dbReference type="EMBL" id="MBY10114.1"/>
    </source>
</evidence>
<evidence type="ECO:0000256" key="1">
    <source>
        <dbReference type="ARBA" id="ARBA00004123"/>
    </source>
</evidence>
<dbReference type="AlphaFoldDB" id="A0A2R5LKQ2"/>
<reference evidence="4" key="1">
    <citation type="submission" date="2018-03" db="EMBL/GenBank/DDBJ databases">
        <title>The relapsing fever spirochete Borrelia turicatae persists in the highly oxidative environment of its soft-bodied tick vector.</title>
        <authorList>
            <person name="Bourret T.J."/>
            <person name="Boyle W.K."/>
            <person name="Valenzuela J.G."/>
            <person name="Oliveira F."/>
            <person name="Lopez J.E."/>
        </authorList>
    </citation>
    <scope>NUCLEOTIDE SEQUENCE</scope>
    <source>
        <strain evidence="4">Kansas strain/isolate</strain>
        <tissue evidence="4">Salivary glands</tissue>
    </source>
</reference>
<dbReference type="InterPro" id="IPR009057">
    <property type="entry name" value="Homeodomain-like_sf"/>
</dbReference>
<feature type="compositionally biased region" description="Basic and acidic residues" evidence="2">
    <location>
        <begin position="194"/>
        <end position="208"/>
    </location>
</feature>
<feature type="region of interest" description="Disordered" evidence="2">
    <location>
        <begin position="531"/>
        <end position="571"/>
    </location>
</feature>
<feature type="compositionally biased region" description="Acidic residues" evidence="2">
    <location>
        <begin position="394"/>
        <end position="409"/>
    </location>
</feature>
<feature type="region of interest" description="Disordered" evidence="2">
    <location>
        <begin position="456"/>
        <end position="479"/>
    </location>
</feature>
<dbReference type="GO" id="GO:0001156">
    <property type="term" value="F:TFIIIC-class transcription factor complex binding"/>
    <property type="evidence" value="ECO:0007669"/>
    <property type="project" value="TreeGrafter"/>
</dbReference>
<protein>
    <submittedName>
        <fullName evidence="4">Putative transcription factor tfiiib component b</fullName>
    </submittedName>
</protein>
<dbReference type="SUPFAM" id="SSF46689">
    <property type="entry name" value="Homeodomain-like"/>
    <property type="match status" value="1"/>
</dbReference>
<dbReference type="GO" id="GO:0000126">
    <property type="term" value="C:transcription factor TFIIIB complex"/>
    <property type="evidence" value="ECO:0007669"/>
    <property type="project" value="TreeGrafter"/>
</dbReference>
<name>A0A2R5LKQ2_9ACAR</name>
<dbReference type="CDD" id="cd00167">
    <property type="entry name" value="SANT"/>
    <property type="match status" value="1"/>
</dbReference>
<dbReference type="GO" id="GO:0070898">
    <property type="term" value="P:RNA polymerase III preinitiation complex assembly"/>
    <property type="evidence" value="ECO:0007669"/>
    <property type="project" value="TreeGrafter"/>
</dbReference>